<evidence type="ECO:0000256" key="6">
    <source>
        <dbReference type="PROSITE-ProRule" id="PRU00221"/>
    </source>
</evidence>
<name>A0AAD9MCV1_9PEZI</name>
<gene>
    <name evidence="7" type="ORF">P8C59_003880</name>
</gene>
<dbReference type="PROSITE" id="PS50294">
    <property type="entry name" value="WD_REPEATS_REGION"/>
    <property type="match status" value="1"/>
</dbReference>
<dbReference type="PROSITE" id="PS50082">
    <property type="entry name" value="WD_REPEATS_2"/>
    <property type="match status" value="1"/>
</dbReference>
<dbReference type="GO" id="GO:0016070">
    <property type="term" value="P:RNA metabolic process"/>
    <property type="evidence" value="ECO:0007669"/>
    <property type="project" value="UniProtKB-ARBA"/>
</dbReference>
<evidence type="ECO:0000256" key="2">
    <source>
        <dbReference type="ARBA" id="ARBA00005616"/>
    </source>
</evidence>
<organism evidence="7 8">
    <name type="scientific">Phyllachora maydis</name>
    <dbReference type="NCBI Taxonomy" id="1825666"/>
    <lineage>
        <taxon>Eukaryota</taxon>
        <taxon>Fungi</taxon>
        <taxon>Dikarya</taxon>
        <taxon>Ascomycota</taxon>
        <taxon>Pezizomycotina</taxon>
        <taxon>Sordariomycetes</taxon>
        <taxon>Sordariomycetidae</taxon>
        <taxon>Phyllachorales</taxon>
        <taxon>Phyllachoraceae</taxon>
        <taxon>Phyllachora</taxon>
    </lineage>
</organism>
<accession>A0AAD9MCV1</accession>
<dbReference type="GO" id="GO:0048188">
    <property type="term" value="C:Set1C/COMPASS complex"/>
    <property type="evidence" value="ECO:0007669"/>
    <property type="project" value="TreeGrafter"/>
</dbReference>
<evidence type="ECO:0000313" key="7">
    <source>
        <dbReference type="EMBL" id="KAK2069288.1"/>
    </source>
</evidence>
<dbReference type="PANTHER" id="PTHR19861">
    <property type="entry name" value="WD40 REPEAT PROTEIN SWD2"/>
    <property type="match status" value="1"/>
</dbReference>
<dbReference type="InterPro" id="IPR001680">
    <property type="entry name" value="WD40_rpt"/>
</dbReference>
<reference evidence="7" key="1">
    <citation type="journal article" date="2023" name="Mol. Plant Microbe Interact.">
        <title>Elucidating the Obligate Nature and Biological Capacity of an Invasive Fungal Corn Pathogen.</title>
        <authorList>
            <person name="MacCready J.S."/>
            <person name="Roggenkamp E.M."/>
            <person name="Gdanetz K."/>
            <person name="Chilvers M.I."/>
        </authorList>
    </citation>
    <scope>NUCLEOTIDE SEQUENCE</scope>
    <source>
        <strain evidence="7">PM02</strain>
    </source>
</reference>
<dbReference type="AlphaFoldDB" id="A0AAD9MCV1"/>
<keyword evidence="8" id="KW-1185">Reference proteome</keyword>
<evidence type="ECO:0000256" key="1">
    <source>
        <dbReference type="ARBA" id="ARBA00004123"/>
    </source>
</evidence>
<dbReference type="InterPro" id="IPR037867">
    <property type="entry name" value="Swd2/WDR82"/>
</dbReference>
<feature type="repeat" description="WD" evidence="6">
    <location>
        <begin position="138"/>
        <end position="173"/>
    </location>
</feature>
<keyword evidence="5" id="KW-0539">Nucleus</keyword>
<evidence type="ECO:0000256" key="4">
    <source>
        <dbReference type="ARBA" id="ARBA00022737"/>
    </source>
</evidence>
<dbReference type="InterPro" id="IPR036322">
    <property type="entry name" value="WD40_repeat_dom_sf"/>
</dbReference>
<dbReference type="SUPFAM" id="SSF50978">
    <property type="entry name" value="WD40 repeat-like"/>
    <property type="match status" value="1"/>
</dbReference>
<comment type="similarity">
    <text evidence="2">Belongs to the WD repeat SWD2 family.</text>
</comment>
<dbReference type="Pfam" id="PF00400">
    <property type="entry name" value="WD40"/>
    <property type="match status" value="2"/>
</dbReference>
<dbReference type="InterPro" id="IPR015943">
    <property type="entry name" value="WD40/YVTN_repeat-like_dom_sf"/>
</dbReference>
<dbReference type="PANTHER" id="PTHR19861:SF0">
    <property type="entry name" value="WD REPEAT-CONTAINING PROTEIN 82"/>
    <property type="match status" value="1"/>
</dbReference>
<comment type="subcellular location">
    <subcellularLocation>
        <location evidence="1">Nucleus</location>
    </subcellularLocation>
</comment>
<dbReference type="GO" id="GO:0003682">
    <property type="term" value="F:chromatin binding"/>
    <property type="evidence" value="ECO:0007669"/>
    <property type="project" value="TreeGrafter"/>
</dbReference>
<dbReference type="SMART" id="SM00320">
    <property type="entry name" value="WD40"/>
    <property type="match status" value="4"/>
</dbReference>
<comment type="caution">
    <text evidence="7">The sequence shown here is derived from an EMBL/GenBank/DDBJ whole genome shotgun (WGS) entry which is preliminary data.</text>
</comment>
<dbReference type="EMBL" id="JAQQPM010000003">
    <property type="protein sequence ID" value="KAK2069288.1"/>
    <property type="molecule type" value="Genomic_DNA"/>
</dbReference>
<keyword evidence="3 6" id="KW-0853">WD repeat</keyword>
<dbReference type="Gene3D" id="2.130.10.10">
    <property type="entry name" value="YVTN repeat-like/Quinoprotein amine dehydrogenase"/>
    <property type="match status" value="2"/>
</dbReference>
<evidence type="ECO:0000256" key="3">
    <source>
        <dbReference type="ARBA" id="ARBA00022574"/>
    </source>
</evidence>
<proteinExistence type="inferred from homology"/>
<evidence type="ECO:0000313" key="8">
    <source>
        <dbReference type="Proteomes" id="UP001217918"/>
    </source>
</evidence>
<sequence>MRIAKTLRPESPLTNAIPSLNITRTIPTTAAVSDVISIYRPTKLFQRDDVKEGKTKPQILSIDFDDPGEFCMTSESDETIQIYNVKDGRHDKTLLSKKYGVKLARFTHANSSIIYASTKQNHAIRYLSTHDNSFLRYFEGHEGDVTDLAMHPGHDIFLSCGRDNKMFLWDMRTKNWNGRFNLHTPSLSAWDPSGNVFAVACPGSATVLLYDHGNWTKAPFGNFDILKAAGNIHPEACFEGWTKLAFSNDGKHLLLGSKYGGHFLLDAFDGSLKAYLKKPNGGTKRMGAGDPEGSGVVSSGNCCFTPDGRYVISGCKNDLLIWDTLVTPDEKSMLEPAHILEEKREAEVVAHNPRFNMLATADNDLMFWLPDPHA</sequence>
<dbReference type="Proteomes" id="UP001217918">
    <property type="component" value="Unassembled WGS sequence"/>
</dbReference>
<evidence type="ECO:0000256" key="5">
    <source>
        <dbReference type="ARBA" id="ARBA00023242"/>
    </source>
</evidence>
<protein>
    <submittedName>
        <fullName evidence="7">Uncharacterized protein</fullName>
    </submittedName>
</protein>
<keyword evidence="4" id="KW-0677">Repeat</keyword>